<reference evidence="2" key="1">
    <citation type="submission" date="2019-02" db="EMBL/GenBank/DDBJ databases">
        <title>Deep-cultivation of Planctomycetes and their phenomic and genomic characterization uncovers novel biology.</title>
        <authorList>
            <person name="Wiegand S."/>
            <person name="Jogler M."/>
            <person name="Boedeker C."/>
            <person name="Pinto D."/>
            <person name="Vollmers J."/>
            <person name="Rivas-Marin E."/>
            <person name="Kohn T."/>
            <person name="Peeters S.H."/>
            <person name="Heuer A."/>
            <person name="Rast P."/>
            <person name="Oberbeckmann S."/>
            <person name="Bunk B."/>
            <person name="Jeske O."/>
            <person name="Meyerdierks A."/>
            <person name="Storesund J.E."/>
            <person name="Kallscheuer N."/>
            <person name="Luecker S."/>
            <person name="Lage O.M."/>
            <person name="Pohl T."/>
            <person name="Merkel B.J."/>
            <person name="Hornburger P."/>
            <person name="Mueller R.-W."/>
            <person name="Bruemmer F."/>
            <person name="Labrenz M."/>
            <person name="Spormann A.M."/>
            <person name="Op den Camp H."/>
            <person name="Overmann J."/>
            <person name="Amann R."/>
            <person name="Jetten M.S.M."/>
            <person name="Mascher T."/>
            <person name="Medema M.H."/>
            <person name="Devos D.P."/>
            <person name="Kaster A.-K."/>
            <person name="Ovreas L."/>
            <person name="Rohde M."/>
            <person name="Galperin M.Y."/>
            <person name="Jogler C."/>
        </authorList>
    </citation>
    <scope>NUCLEOTIDE SEQUENCE [LARGE SCALE GENOMIC DNA]</scope>
    <source>
        <strain evidence="2">Pan97</strain>
    </source>
</reference>
<sequence>MDVKHLHSTFFLLLWLNTCPVYIFAADSDKVPDPEIIAAKEVFEENIDSAKKHLLERLETKLEFAQRRGELELVESVVKEIEAFKGKGILPTVVPADGYVTTFERALTQLENAYDQVVRRYVREGLLDDARYLQDEIKKIKALPSNHPTYANAEIVVKSGASSLQNLKNGVRAFSDRSYKWVDIPDDFPFKQFAQVQGEGTKPIHFQVKTPGVVYIALSNEHPTRVTAFIREYEWAPTGFRLNHTAKTGKPVDVFMRNMDAGEYHMPRVNFSGPTLLSP</sequence>
<dbReference type="EMBL" id="CP036289">
    <property type="protein sequence ID" value="QDU73286.1"/>
    <property type="molecule type" value="Genomic_DNA"/>
</dbReference>
<dbReference type="KEGG" id="bvo:Pan97_02540"/>
<gene>
    <name evidence="1" type="ORF">Pan97_02540</name>
</gene>
<dbReference type="RefSeq" id="WP_144969996.1">
    <property type="nucleotide sequence ID" value="NZ_CP036289.1"/>
</dbReference>
<dbReference type="AlphaFoldDB" id="A0A518C236"/>
<evidence type="ECO:0000313" key="2">
    <source>
        <dbReference type="Proteomes" id="UP000318626"/>
    </source>
</evidence>
<accession>A0A518C236</accession>
<evidence type="ECO:0000313" key="1">
    <source>
        <dbReference type="EMBL" id="QDU73286.1"/>
    </source>
</evidence>
<dbReference type="Proteomes" id="UP000318626">
    <property type="component" value="Chromosome"/>
</dbReference>
<protein>
    <submittedName>
        <fullName evidence="1">Uncharacterized protein</fullName>
    </submittedName>
</protein>
<name>A0A518C236_9BACT</name>
<proteinExistence type="predicted"/>
<keyword evidence="2" id="KW-1185">Reference proteome</keyword>
<organism evidence="1 2">
    <name type="scientific">Bremerella volcania</name>
    <dbReference type="NCBI Taxonomy" id="2527984"/>
    <lineage>
        <taxon>Bacteria</taxon>
        <taxon>Pseudomonadati</taxon>
        <taxon>Planctomycetota</taxon>
        <taxon>Planctomycetia</taxon>
        <taxon>Pirellulales</taxon>
        <taxon>Pirellulaceae</taxon>
        <taxon>Bremerella</taxon>
    </lineage>
</organism>
<dbReference type="OrthoDB" id="9998124at2"/>